<dbReference type="PANTHER" id="PTHR24148:SF73">
    <property type="entry name" value="HET DOMAIN PROTEIN (AFU_ORTHOLOGUE AFUA_8G01020)"/>
    <property type="match status" value="1"/>
</dbReference>
<evidence type="ECO:0000256" key="1">
    <source>
        <dbReference type="SAM" id="MobiDB-lite"/>
    </source>
</evidence>
<accession>A0A6A5WPF7</accession>
<organism evidence="3 4">
    <name type="scientific">Amniculicola lignicola CBS 123094</name>
    <dbReference type="NCBI Taxonomy" id="1392246"/>
    <lineage>
        <taxon>Eukaryota</taxon>
        <taxon>Fungi</taxon>
        <taxon>Dikarya</taxon>
        <taxon>Ascomycota</taxon>
        <taxon>Pezizomycotina</taxon>
        <taxon>Dothideomycetes</taxon>
        <taxon>Pleosporomycetidae</taxon>
        <taxon>Pleosporales</taxon>
        <taxon>Amniculicolaceae</taxon>
        <taxon>Amniculicola</taxon>
    </lineage>
</organism>
<feature type="compositionally biased region" description="Low complexity" evidence="1">
    <location>
        <begin position="540"/>
        <end position="551"/>
    </location>
</feature>
<feature type="region of interest" description="Disordered" evidence="1">
    <location>
        <begin position="1"/>
        <end position="28"/>
    </location>
</feature>
<protein>
    <recommendedName>
        <fullName evidence="2">Heterokaryon incompatibility domain-containing protein</fullName>
    </recommendedName>
</protein>
<evidence type="ECO:0000313" key="3">
    <source>
        <dbReference type="EMBL" id="KAF2002639.1"/>
    </source>
</evidence>
<feature type="region of interest" description="Disordered" evidence="1">
    <location>
        <begin position="536"/>
        <end position="561"/>
    </location>
</feature>
<dbReference type="Pfam" id="PF06985">
    <property type="entry name" value="HET"/>
    <property type="match status" value="1"/>
</dbReference>
<proteinExistence type="predicted"/>
<keyword evidence="4" id="KW-1185">Reference proteome</keyword>
<gene>
    <name evidence="3" type="ORF">P154DRAFT_130948</name>
</gene>
<feature type="compositionally biased region" description="Basic and acidic residues" evidence="1">
    <location>
        <begin position="418"/>
        <end position="431"/>
    </location>
</feature>
<dbReference type="InterPro" id="IPR052895">
    <property type="entry name" value="HetReg/Transcr_Mod"/>
</dbReference>
<dbReference type="Pfam" id="PF26639">
    <property type="entry name" value="Het-6_barrel"/>
    <property type="match status" value="1"/>
</dbReference>
<name>A0A6A5WPF7_9PLEO</name>
<reference evidence="3" key="1">
    <citation type="journal article" date="2020" name="Stud. Mycol.">
        <title>101 Dothideomycetes genomes: a test case for predicting lifestyles and emergence of pathogens.</title>
        <authorList>
            <person name="Haridas S."/>
            <person name="Albert R."/>
            <person name="Binder M."/>
            <person name="Bloem J."/>
            <person name="Labutti K."/>
            <person name="Salamov A."/>
            <person name="Andreopoulos B."/>
            <person name="Baker S."/>
            <person name="Barry K."/>
            <person name="Bills G."/>
            <person name="Bluhm B."/>
            <person name="Cannon C."/>
            <person name="Castanera R."/>
            <person name="Culley D."/>
            <person name="Daum C."/>
            <person name="Ezra D."/>
            <person name="Gonzalez J."/>
            <person name="Henrissat B."/>
            <person name="Kuo A."/>
            <person name="Liang C."/>
            <person name="Lipzen A."/>
            <person name="Lutzoni F."/>
            <person name="Magnuson J."/>
            <person name="Mondo S."/>
            <person name="Nolan M."/>
            <person name="Ohm R."/>
            <person name="Pangilinan J."/>
            <person name="Park H.-J."/>
            <person name="Ramirez L."/>
            <person name="Alfaro M."/>
            <person name="Sun H."/>
            <person name="Tritt A."/>
            <person name="Yoshinaga Y."/>
            <person name="Zwiers L.-H."/>
            <person name="Turgeon B."/>
            <person name="Goodwin S."/>
            <person name="Spatafora J."/>
            <person name="Crous P."/>
            <person name="Grigoriev I."/>
        </authorList>
    </citation>
    <scope>NUCLEOTIDE SEQUENCE</scope>
    <source>
        <strain evidence="3">CBS 123094</strain>
    </source>
</reference>
<dbReference type="InterPro" id="IPR010730">
    <property type="entry name" value="HET"/>
</dbReference>
<dbReference type="PANTHER" id="PTHR24148">
    <property type="entry name" value="ANKYRIN REPEAT DOMAIN-CONTAINING PROTEIN 39 HOMOLOG-RELATED"/>
    <property type="match status" value="1"/>
</dbReference>
<feature type="domain" description="Heterokaryon incompatibility" evidence="2">
    <location>
        <begin position="89"/>
        <end position="246"/>
    </location>
</feature>
<evidence type="ECO:0000313" key="4">
    <source>
        <dbReference type="Proteomes" id="UP000799779"/>
    </source>
</evidence>
<evidence type="ECO:0000259" key="2">
    <source>
        <dbReference type="Pfam" id="PF06985"/>
    </source>
</evidence>
<dbReference type="EMBL" id="ML977576">
    <property type="protein sequence ID" value="KAF2002639.1"/>
    <property type="molecule type" value="Genomic_DNA"/>
</dbReference>
<dbReference type="Proteomes" id="UP000799779">
    <property type="component" value="Unassembled WGS sequence"/>
</dbReference>
<dbReference type="OrthoDB" id="5386682at2759"/>
<sequence length="699" mass="80260">MEQGTRKKKEKDEEGDASTAYASSRPRTRSISPRLKAIIPFTSARKWLLYAKLPSTSYIRLLRIHPGPPSSTIYCSLDIAKLDSSLPPYEALSYAWGKKGKNSIICNGWKINDIAPNLFSALGRLRSTEETRVVWVDALCIQQNMKHEKNQQVRHMRQIYRRADRVVVWLGTDDYDEARFAFAILCSLVNENSQLEALKKGRFTSVNKEKGIPDIKSTVSLESAYWTAVLALFSNTWFVRMWVLQEIVLAHSATIIWGSCSISWDVFGQAIDIIRSNPTLHNFLATRNLQNAYFMNRMRRLLVTEFKATYSFLHLLDWARSFDVTNPKDKVYGLLGFPTRDGDVNGDAEMEKGEGKVFIQPEYKLEMREIYTRVARKILSQEQNLDILSFTTHTREPEKEREMWHVRFKKEAKRRWPWRKEEEEEKKEAKPPRPPPSWVPNWNTKTVIYPLVGFEPGNQYRCGTFKKMQMLPSTKSSVLHLKGVIVDTVTDSLPPAPFTYLHRIDPHLKLLIEWCTMHSPASTPSTISRVLTAKRDRTGRLLQSRSRSRSQTQPHTPNTSEDQHLADFLAYQHHLANDLAALDKASHQCPHQGDQDSNDRVREALWRYTSHRSPFVTRQGRLGLGPGTMERGDKVVVFWGGQVPFVLREEKGKERGRGGGGKRWWRFVGECYLEGIMGGEVEGLMGGGKGLREEGFEIM</sequence>
<dbReference type="AlphaFoldDB" id="A0A6A5WPF7"/>
<feature type="region of interest" description="Disordered" evidence="1">
    <location>
        <begin position="417"/>
        <end position="439"/>
    </location>
</feature>